<feature type="region of interest" description="Disordered" evidence="2">
    <location>
        <begin position="195"/>
        <end position="218"/>
    </location>
</feature>
<proteinExistence type="predicted"/>
<feature type="non-terminal residue" evidence="3">
    <location>
        <position position="1"/>
    </location>
</feature>
<dbReference type="InterPro" id="IPR036875">
    <property type="entry name" value="Znf_CCHC_sf"/>
</dbReference>
<organism evidence="3 4">
    <name type="scientific">Sphaerobolus stellatus (strain SS14)</name>
    <dbReference type="NCBI Taxonomy" id="990650"/>
    <lineage>
        <taxon>Eukaryota</taxon>
        <taxon>Fungi</taxon>
        <taxon>Dikarya</taxon>
        <taxon>Basidiomycota</taxon>
        <taxon>Agaricomycotina</taxon>
        <taxon>Agaricomycetes</taxon>
        <taxon>Phallomycetidae</taxon>
        <taxon>Geastrales</taxon>
        <taxon>Sphaerobolaceae</taxon>
        <taxon>Sphaerobolus</taxon>
    </lineage>
</organism>
<dbReference type="Proteomes" id="UP000054279">
    <property type="component" value="Unassembled WGS sequence"/>
</dbReference>
<dbReference type="GO" id="GO:0006397">
    <property type="term" value="P:mRNA processing"/>
    <property type="evidence" value="ECO:0007669"/>
    <property type="project" value="UniProtKB-KW"/>
</dbReference>
<evidence type="ECO:0000256" key="1">
    <source>
        <dbReference type="ARBA" id="ARBA00022664"/>
    </source>
</evidence>
<keyword evidence="4" id="KW-1185">Reference proteome</keyword>
<dbReference type="SUPFAM" id="SSF57756">
    <property type="entry name" value="Retrovirus zinc finger-like domains"/>
    <property type="match status" value="1"/>
</dbReference>
<dbReference type="GO" id="GO:0003676">
    <property type="term" value="F:nucleic acid binding"/>
    <property type="evidence" value="ECO:0007669"/>
    <property type="project" value="InterPro"/>
</dbReference>
<evidence type="ECO:0000313" key="4">
    <source>
        <dbReference type="Proteomes" id="UP000054279"/>
    </source>
</evidence>
<accession>A0A0C9V441</accession>
<keyword evidence="1" id="KW-0507">mRNA processing</keyword>
<dbReference type="HOGENOM" id="CLU_081065_0_0_1"/>
<gene>
    <name evidence="3" type="ORF">M422DRAFT_179339</name>
</gene>
<feature type="region of interest" description="Disordered" evidence="2">
    <location>
        <begin position="80"/>
        <end position="99"/>
    </location>
</feature>
<sequence>TQLEESLWYQGPDSVDEYIGCFRELVFHLGYVDNANLVVKFNEGLNKSLQTTVVTTDQAPAFDNLEAWIEAVQRVADAREMSKKPVPHRPKPFTTIPRRLPPALPTRTFNYQAQLPIPVLNTSPEPPKIPDGPMPMDVDRTCSKASISNIVCRCCNKTGHIAKFCNTTFNIRSLTVEEKEELLYGLMADLDMTENSGAKPGSEEEIISEQEDFAKCDK</sequence>
<dbReference type="EMBL" id="KN837177">
    <property type="protein sequence ID" value="KIJ36497.1"/>
    <property type="molecule type" value="Genomic_DNA"/>
</dbReference>
<dbReference type="GO" id="GO:0008270">
    <property type="term" value="F:zinc ion binding"/>
    <property type="evidence" value="ECO:0007669"/>
    <property type="project" value="InterPro"/>
</dbReference>
<reference evidence="3 4" key="1">
    <citation type="submission" date="2014-06" db="EMBL/GenBank/DDBJ databases">
        <title>Evolutionary Origins and Diversification of the Mycorrhizal Mutualists.</title>
        <authorList>
            <consortium name="DOE Joint Genome Institute"/>
            <consortium name="Mycorrhizal Genomics Consortium"/>
            <person name="Kohler A."/>
            <person name="Kuo A."/>
            <person name="Nagy L.G."/>
            <person name="Floudas D."/>
            <person name="Copeland A."/>
            <person name="Barry K.W."/>
            <person name="Cichocki N."/>
            <person name="Veneault-Fourrey C."/>
            <person name="LaButti K."/>
            <person name="Lindquist E.A."/>
            <person name="Lipzen A."/>
            <person name="Lundell T."/>
            <person name="Morin E."/>
            <person name="Murat C."/>
            <person name="Riley R."/>
            <person name="Ohm R."/>
            <person name="Sun H."/>
            <person name="Tunlid A."/>
            <person name="Henrissat B."/>
            <person name="Grigoriev I.V."/>
            <person name="Hibbett D.S."/>
            <person name="Martin F."/>
        </authorList>
    </citation>
    <scope>NUCLEOTIDE SEQUENCE [LARGE SCALE GENOMIC DNA]</scope>
    <source>
        <strain evidence="3 4">SS14</strain>
    </source>
</reference>
<evidence type="ECO:0000313" key="3">
    <source>
        <dbReference type="EMBL" id="KIJ36497.1"/>
    </source>
</evidence>
<name>A0A0C9V441_SPHS4</name>
<protein>
    <submittedName>
        <fullName evidence="3">Unplaced genomic scaffold SPHSTscaffold_102, whole genome shotgun sequence</fullName>
    </submittedName>
</protein>
<dbReference type="AlphaFoldDB" id="A0A0C9V441"/>
<evidence type="ECO:0000256" key="2">
    <source>
        <dbReference type="SAM" id="MobiDB-lite"/>
    </source>
</evidence>